<accession>A0ABQ7DJ53</accession>
<dbReference type="EMBL" id="QGKV02000649">
    <property type="protein sequence ID" value="KAF3578119.1"/>
    <property type="molecule type" value="Genomic_DNA"/>
</dbReference>
<evidence type="ECO:0000313" key="1">
    <source>
        <dbReference type="EMBL" id="KAF3578119.1"/>
    </source>
</evidence>
<keyword evidence="2" id="KW-1185">Reference proteome</keyword>
<comment type="caution">
    <text evidence="1">The sequence shown here is derived from an EMBL/GenBank/DDBJ whole genome shotgun (WGS) entry which is preliminary data.</text>
</comment>
<evidence type="ECO:0000313" key="2">
    <source>
        <dbReference type="Proteomes" id="UP000266723"/>
    </source>
</evidence>
<organism evidence="1 2">
    <name type="scientific">Brassica cretica</name>
    <name type="common">Mustard</name>
    <dbReference type="NCBI Taxonomy" id="69181"/>
    <lineage>
        <taxon>Eukaryota</taxon>
        <taxon>Viridiplantae</taxon>
        <taxon>Streptophyta</taxon>
        <taxon>Embryophyta</taxon>
        <taxon>Tracheophyta</taxon>
        <taxon>Spermatophyta</taxon>
        <taxon>Magnoliopsida</taxon>
        <taxon>eudicotyledons</taxon>
        <taxon>Gunneridae</taxon>
        <taxon>Pentapetalae</taxon>
        <taxon>rosids</taxon>
        <taxon>malvids</taxon>
        <taxon>Brassicales</taxon>
        <taxon>Brassicaceae</taxon>
        <taxon>Brassiceae</taxon>
        <taxon>Brassica</taxon>
    </lineage>
</organism>
<protein>
    <submittedName>
        <fullName evidence="1">Uncharacterized protein</fullName>
    </submittedName>
</protein>
<dbReference type="Proteomes" id="UP000266723">
    <property type="component" value="Unassembled WGS sequence"/>
</dbReference>
<sequence length="59" mass="6657">MLWRGEHARSLGSDSERWRLPQLHRRRLLSPGGGSFFSFAVVGSSLRGMKATTALCRRL</sequence>
<gene>
    <name evidence="1" type="ORF">DY000_02028627</name>
</gene>
<proteinExistence type="predicted"/>
<reference evidence="1 2" key="1">
    <citation type="journal article" date="2020" name="BMC Genomics">
        <title>Intraspecific diversification of the crop wild relative Brassica cretica Lam. using demographic model selection.</title>
        <authorList>
            <person name="Kioukis A."/>
            <person name="Michalopoulou V.A."/>
            <person name="Briers L."/>
            <person name="Pirintsos S."/>
            <person name="Studholme D.J."/>
            <person name="Pavlidis P."/>
            <person name="Sarris P.F."/>
        </authorList>
    </citation>
    <scope>NUCLEOTIDE SEQUENCE [LARGE SCALE GENOMIC DNA]</scope>
    <source>
        <strain evidence="2">cv. PFS-1207/04</strain>
    </source>
</reference>
<name>A0ABQ7DJ53_BRACR</name>